<accession>A0ACB7W3Q7</accession>
<sequence>MALFASKPVYHFTRIPRSPLPLYLFTATCPHLHWSRSHVSLRCETTVRHVYHQDSHFSQRPTDTTAAWLLTVRAALSIMPTWLLLIGYTACCTMCCRTPDD</sequence>
<evidence type="ECO:0000313" key="2">
    <source>
        <dbReference type="Proteomes" id="UP000827976"/>
    </source>
</evidence>
<keyword evidence="2" id="KW-1185">Reference proteome</keyword>
<comment type="caution">
    <text evidence="1">The sequence shown here is derived from an EMBL/GenBank/DDBJ whole genome shotgun (WGS) entry which is preliminary data.</text>
</comment>
<proteinExistence type="predicted"/>
<protein>
    <submittedName>
        <fullName evidence="1">Uncharacterized protein</fullName>
    </submittedName>
</protein>
<gene>
    <name evidence="1" type="ORF">IHE45_05G094400</name>
</gene>
<evidence type="ECO:0000313" key="1">
    <source>
        <dbReference type="EMBL" id="KAH7681999.1"/>
    </source>
</evidence>
<reference evidence="2" key="1">
    <citation type="journal article" date="2022" name="Nat. Commun.">
        <title>Chromosome evolution and the genetic basis of agronomically important traits in greater yam.</title>
        <authorList>
            <person name="Bredeson J.V."/>
            <person name="Lyons J.B."/>
            <person name="Oniyinde I.O."/>
            <person name="Okereke N.R."/>
            <person name="Kolade O."/>
            <person name="Nnabue I."/>
            <person name="Nwadili C.O."/>
            <person name="Hribova E."/>
            <person name="Parker M."/>
            <person name="Nwogha J."/>
            <person name="Shu S."/>
            <person name="Carlson J."/>
            <person name="Kariba R."/>
            <person name="Muthemba S."/>
            <person name="Knop K."/>
            <person name="Barton G.J."/>
            <person name="Sherwood A.V."/>
            <person name="Lopez-Montes A."/>
            <person name="Asiedu R."/>
            <person name="Jamnadass R."/>
            <person name="Muchugi A."/>
            <person name="Goodstein D."/>
            <person name="Egesi C.N."/>
            <person name="Featherston J."/>
            <person name="Asfaw A."/>
            <person name="Simpson G.G."/>
            <person name="Dolezel J."/>
            <person name="Hendre P.S."/>
            <person name="Van Deynze A."/>
            <person name="Kumar P.L."/>
            <person name="Obidiegwu J.E."/>
            <person name="Bhattacharjee R."/>
            <person name="Rokhsar D.S."/>
        </authorList>
    </citation>
    <scope>NUCLEOTIDE SEQUENCE [LARGE SCALE GENOMIC DNA]</scope>
    <source>
        <strain evidence="2">cv. TDa95/00328</strain>
    </source>
</reference>
<dbReference type="EMBL" id="CM037015">
    <property type="protein sequence ID" value="KAH7681999.1"/>
    <property type="molecule type" value="Genomic_DNA"/>
</dbReference>
<organism evidence="1 2">
    <name type="scientific">Dioscorea alata</name>
    <name type="common">Purple yam</name>
    <dbReference type="NCBI Taxonomy" id="55571"/>
    <lineage>
        <taxon>Eukaryota</taxon>
        <taxon>Viridiplantae</taxon>
        <taxon>Streptophyta</taxon>
        <taxon>Embryophyta</taxon>
        <taxon>Tracheophyta</taxon>
        <taxon>Spermatophyta</taxon>
        <taxon>Magnoliopsida</taxon>
        <taxon>Liliopsida</taxon>
        <taxon>Dioscoreales</taxon>
        <taxon>Dioscoreaceae</taxon>
        <taxon>Dioscorea</taxon>
    </lineage>
</organism>
<dbReference type="Proteomes" id="UP000827976">
    <property type="component" value="Chromosome 5"/>
</dbReference>
<name>A0ACB7W3Q7_DIOAL</name>